<accession>A0A8J3V7I7</accession>
<protein>
    <recommendedName>
        <fullName evidence="4">Secreted protein</fullName>
    </recommendedName>
</protein>
<keyword evidence="3" id="KW-1185">Reference proteome</keyword>
<name>A0A8J3V7I7_9ACTN</name>
<proteinExistence type="predicted"/>
<sequence length="181" mass="18272">MRAAAVAVTCAAVGLSGAIAANASNGGDQAQAKMTDARKPVVYPRLGTTNIVTSWGGARGGCMYNPPTCVPRRTDVLTGTARQGVPWVHSPTPVNGGQSAGWVNLSAVFPGFVYDISVAPAPSGSPLAGPAHPPIQGTGIPGGLVRVTVRKADGSIFYADCATSVIATLAPRTCTAETLRS</sequence>
<keyword evidence="1" id="KW-0732">Signal</keyword>
<evidence type="ECO:0000313" key="2">
    <source>
        <dbReference type="EMBL" id="GII56356.1"/>
    </source>
</evidence>
<dbReference type="AlphaFoldDB" id="A0A8J3V7I7"/>
<evidence type="ECO:0000313" key="3">
    <source>
        <dbReference type="Proteomes" id="UP000605992"/>
    </source>
</evidence>
<dbReference type="Proteomes" id="UP000605992">
    <property type="component" value="Unassembled WGS sequence"/>
</dbReference>
<evidence type="ECO:0000256" key="1">
    <source>
        <dbReference type="SAM" id="SignalP"/>
    </source>
</evidence>
<organism evidence="2 3">
    <name type="scientific">Planotetraspora thailandica</name>
    <dbReference type="NCBI Taxonomy" id="487172"/>
    <lineage>
        <taxon>Bacteria</taxon>
        <taxon>Bacillati</taxon>
        <taxon>Actinomycetota</taxon>
        <taxon>Actinomycetes</taxon>
        <taxon>Streptosporangiales</taxon>
        <taxon>Streptosporangiaceae</taxon>
        <taxon>Planotetraspora</taxon>
    </lineage>
</organism>
<gene>
    <name evidence="2" type="ORF">Pth03_47450</name>
</gene>
<reference evidence="2" key="1">
    <citation type="submission" date="2021-01" db="EMBL/GenBank/DDBJ databases">
        <title>Whole genome shotgun sequence of Planotetraspora thailandica NBRC 104271.</title>
        <authorList>
            <person name="Komaki H."/>
            <person name="Tamura T."/>
        </authorList>
    </citation>
    <scope>NUCLEOTIDE SEQUENCE</scope>
    <source>
        <strain evidence="2">NBRC 104271</strain>
    </source>
</reference>
<feature type="signal peptide" evidence="1">
    <location>
        <begin position="1"/>
        <end position="20"/>
    </location>
</feature>
<evidence type="ECO:0008006" key="4">
    <source>
        <dbReference type="Google" id="ProtNLM"/>
    </source>
</evidence>
<feature type="chain" id="PRO_5039029879" description="Secreted protein" evidence="1">
    <location>
        <begin position="21"/>
        <end position="181"/>
    </location>
</feature>
<dbReference type="EMBL" id="BOOR01000035">
    <property type="protein sequence ID" value="GII56356.1"/>
    <property type="molecule type" value="Genomic_DNA"/>
</dbReference>
<comment type="caution">
    <text evidence="2">The sequence shown here is derived from an EMBL/GenBank/DDBJ whole genome shotgun (WGS) entry which is preliminary data.</text>
</comment>